<feature type="transmembrane region" description="Helical" evidence="6">
    <location>
        <begin position="211"/>
        <end position="235"/>
    </location>
</feature>
<evidence type="ECO:0000313" key="8">
    <source>
        <dbReference type="Proteomes" id="UP000266272"/>
    </source>
</evidence>
<keyword evidence="3 6" id="KW-0812">Transmembrane</keyword>
<dbReference type="STRING" id="490622.A0A395NG82"/>
<organism evidence="7 8">
    <name type="scientific">Trichoderma arundinaceum</name>
    <dbReference type="NCBI Taxonomy" id="490622"/>
    <lineage>
        <taxon>Eukaryota</taxon>
        <taxon>Fungi</taxon>
        <taxon>Dikarya</taxon>
        <taxon>Ascomycota</taxon>
        <taxon>Pezizomycotina</taxon>
        <taxon>Sordariomycetes</taxon>
        <taxon>Hypocreomycetidae</taxon>
        <taxon>Hypocreales</taxon>
        <taxon>Hypocreaceae</taxon>
        <taxon>Trichoderma</taxon>
    </lineage>
</organism>
<dbReference type="Gene3D" id="1.20.1740.10">
    <property type="entry name" value="Amino acid/polyamine transporter I"/>
    <property type="match status" value="1"/>
</dbReference>
<dbReference type="GO" id="GO:0022857">
    <property type="term" value="F:transmembrane transporter activity"/>
    <property type="evidence" value="ECO:0007669"/>
    <property type="project" value="InterPro"/>
</dbReference>
<evidence type="ECO:0000256" key="4">
    <source>
        <dbReference type="ARBA" id="ARBA00022989"/>
    </source>
</evidence>
<feature type="transmembrane region" description="Helical" evidence="6">
    <location>
        <begin position="99"/>
        <end position="120"/>
    </location>
</feature>
<proteinExistence type="predicted"/>
<dbReference type="EMBL" id="PXOA01000489">
    <property type="protein sequence ID" value="RFU74911.1"/>
    <property type="molecule type" value="Genomic_DNA"/>
</dbReference>
<keyword evidence="8" id="KW-1185">Reference proteome</keyword>
<sequence>MARLEFVTWMPASLDVKLLEHILQEYHYKRTEMEKAARIENGESVSTHVERTGQNTESHFSLVSLAGVGLVVGNVWPALAGSLLISIFNGSAPGVIYEFIAVSLCYFAIAAVIAELASALPSSAGVHLWASVASGSKYGRLVGYFAGWWNCLAWIFAVTSVSNIAGNLCLQIHAYLHPDFDIQRWHVFVCFLAINLASCCIVCYGNSVVPYLNVIGMVVILAGAIITITVCATMTRMGTGGASNATVWTDWTTNIGYPNGFVFISGMLNGAFAMGTPDAATHLAEEIPKPEINVPKAIAAQYALGFISGLQCFTFFYISNRRGVFPGNSSFRSLDNIPPYPTSLTNDVVYHWSLCHLWPNALDTSSSECHPAQRCIMPHKPFPKHAISCDYGNMLYRMWTWDHLSW</sequence>
<evidence type="ECO:0000313" key="7">
    <source>
        <dbReference type="EMBL" id="RFU74911.1"/>
    </source>
</evidence>
<feature type="transmembrane region" description="Helical" evidence="6">
    <location>
        <begin position="60"/>
        <end position="79"/>
    </location>
</feature>
<evidence type="ECO:0000256" key="6">
    <source>
        <dbReference type="SAM" id="Phobius"/>
    </source>
</evidence>
<feature type="transmembrane region" description="Helical" evidence="6">
    <location>
        <begin position="255"/>
        <end position="276"/>
    </location>
</feature>
<keyword evidence="4 6" id="KW-1133">Transmembrane helix</keyword>
<feature type="transmembrane region" description="Helical" evidence="6">
    <location>
        <begin position="141"/>
        <end position="165"/>
    </location>
</feature>
<dbReference type="PANTHER" id="PTHR45649:SF27">
    <property type="entry name" value="CHOLINE TRANSPORTER (EUROFUNG)"/>
    <property type="match status" value="1"/>
</dbReference>
<name>A0A395NG82_TRIAR</name>
<comment type="subcellular location">
    <subcellularLocation>
        <location evidence="1">Membrane</location>
        <topology evidence="1">Multi-pass membrane protein</topology>
    </subcellularLocation>
</comment>
<evidence type="ECO:0000256" key="2">
    <source>
        <dbReference type="ARBA" id="ARBA00022448"/>
    </source>
</evidence>
<gene>
    <name evidence="7" type="ORF">TARUN_7329</name>
</gene>
<reference evidence="7 8" key="1">
    <citation type="journal article" date="2018" name="PLoS Pathog.">
        <title>Evolution of structural diversity of trichothecenes, a family of toxins produced by plant pathogenic and entomopathogenic fungi.</title>
        <authorList>
            <person name="Proctor R.H."/>
            <person name="McCormick S.P."/>
            <person name="Kim H.S."/>
            <person name="Cardoza R.E."/>
            <person name="Stanley A.M."/>
            <person name="Lindo L."/>
            <person name="Kelly A."/>
            <person name="Brown D.W."/>
            <person name="Lee T."/>
            <person name="Vaughan M.M."/>
            <person name="Alexander N.J."/>
            <person name="Busman M."/>
            <person name="Gutierrez S."/>
        </authorList>
    </citation>
    <scope>NUCLEOTIDE SEQUENCE [LARGE SCALE GENOMIC DNA]</scope>
    <source>
        <strain evidence="7 8">IBT 40837</strain>
    </source>
</reference>
<keyword evidence="2" id="KW-0813">Transport</keyword>
<keyword evidence="5 6" id="KW-0472">Membrane</keyword>
<dbReference type="InterPro" id="IPR002293">
    <property type="entry name" value="AA/rel_permease1"/>
</dbReference>
<dbReference type="AlphaFoldDB" id="A0A395NG82"/>
<feature type="transmembrane region" description="Helical" evidence="6">
    <location>
        <begin position="297"/>
        <end position="318"/>
    </location>
</feature>
<dbReference type="Pfam" id="PF13520">
    <property type="entry name" value="AA_permease_2"/>
    <property type="match status" value="1"/>
</dbReference>
<dbReference type="GO" id="GO:0016020">
    <property type="term" value="C:membrane"/>
    <property type="evidence" value="ECO:0007669"/>
    <property type="project" value="UniProtKB-SubCell"/>
</dbReference>
<feature type="transmembrane region" description="Helical" evidence="6">
    <location>
        <begin position="185"/>
        <end position="204"/>
    </location>
</feature>
<dbReference type="PANTHER" id="PTHR45649">
    <property type="entry name" value="AMINO-ACID PERMEASE BAT1"/>
    <property type="match status" value="1"/>
</dbReference>
<evidence type="ECO:0000256" key="5">
    <source>
        <dbReference type="ARBA" id="ARBA00023136"/>
    </source>
</evidence>
<accession>A0A395NG82</accession>
<evidence type="ECO:0000256" key="3">
    <source>
        <dbReference type="ARBA" id="ARBA00022692"/>
    </source>
</evidence>
<protein>
    <submittedName>
        <fullName evidence="7">Choline transport</fullName>
    </submittedName>
</protein>
<dbReference type="OrthoDB" id="3900342at2759"/>
<comment type="caution">
    <text evidence="7">The sequence shown here is derived from an EMBL/GenBank/DDBJ whole genome shotgun (WGS) entry which is preliminary data.</text>
</comment>
<evidence type="ECO:0000256" key="1">
    <source>
        <dbReference type="ARBA" id="ARBA00004141"/>
    </source>
</evidence>
<dbReference type="Proteomes" id="UP000266272">
    <property type="component" value="Unassembled WGS sequence"/>
</dbReference>